<reference evidence="6 7" key="1">
    <citation type="submission" date="2019-08" db="EMBL/GenBank/DDBJ databases">
        <title>Lentzea from Indian Himalayas.</title>
        <authorList>
            <person name="Mandal S."/>
            <person name="Mallick Gupta A."/>
            <person name="Maiti P.K."/>
            <person name="Sarkar J."/>
            <person name="Mandal S."/>
        </authorList>
    </citation>
    <scope>NUCLEOTIDE SEQUENCE [LARGE SCALE GENOMIC DNA]</scope>
    <source>
        <strain evidence="6 7">PSKA42</strain>
    </source>
</reference>
<accession>A0ABX1FUV3</accession>
<comment type="similarity">
    <text evidence="1">Belongs to the peptidase S33 family.</text>
</comment>
<keyword evidence="3 6" id="KW-0378">Hydrolase</keyword>
<feature type="signal peptide" evidence="4">
    <location>
        <begin position="1"/>
        <end position="22"/>
    </location>
</feature>
<evidence type="ECO:0000313" key="7">
    <source>
        <dbReference type="Proteomes" id="UP001515943"/>
    </source>
</evidence>
<name>A0ABX1FUV3_9PSEU</name>
<dbReference type="InterPro" id="IPR029058">
    <property type="entry name" value="AB_hydrolase_fold"/>
</dbReference>
<evidence type="ECO:0000256" key="3">
    <source>
        <dbReference type="ARBA" id="ARBA00022801"/>
    </source>
</evidence>
<dbReference type="InterPro" id="IPR051601">
    <property type="entry name" value="Serine_prot/Carboxylest_S33"/>
</dbReference>
<organism evidence="6 7">
    <name type="scientific">Lentzea indica</name>
    <dbReference type="NCBI Taxonomy" id="2604800"/>
    <lineage>
        <taxon>Bacteria</taxon>
        <taxon>Bacillati</taxon>
        <taxon>Actinomycetota</taxon>
        <taxon>Actinomycetes</taxon>
        <taxon>Pseudonocardiales</taxon>
        <taxon>Pseudonocardiaceae</taxon>
        <taxon>Lentzea</taxon>
    </lineage>
</organism>
<comment type="caution">
    <text evidence="6">The sequence shown here is derived from an EMBL/GenBank/DDBJ whole genome shotgun (WGS) entry which is preliminary data.</text>
</comment>
<dbReference type="Proteomes" id="UP001515943">
    <property type="component" value="Unassembled WGS sequence"/>
</dbReference>
<sequence>MRALATPLAAMVLVTCAGSVNAEPAGSAQSIAWAPCPDDPEGECGTLSVPLDWNKPRGQRIDLAVARHPATDPARRLGVLMVDPGGPGGSAAAFALSGLFSPEIRARFDIVGIDSRGTGNSLPIRCADLMTGQPTTYPADEAGFTALLRHNRSVLEKCRERSGPIFDHADSAAVAQDMDAARRALGERKISYLGLSYGTVFGQQYAEKFGNRIRAMVLDSVVDHSADSRRFMGDRAAAADDSFTEFARWCDRTASCALHGQDVFAAWEAALVRADGEPLGRQRLIDSVYGALRDPDWSWIADRIAGTTGTRARAALNFEPNYESVRLATVCQDFSLRIKNFAEYSRLRAEELRRSPIMRGSFLGHDEATACVGVPGPPANPPHRLDIRDAPKILVLSARHDPTTPYDWAANIQRQAPRNTALLTYEGWGHVAYPRNACTRGGVDNYLLDLTIPAVSCPAVGP</sequence>
<dbReference type="Gene3D" id="3.40.50.1820">
    <property type="entry name" value="alpha/beta hydrolase"/>
    <property type="match status" value="1"/>
</dbReference>
<keyword evidence="2 4" id="KW-0732">Signal</keyword>
<protein>
    <submittedName>
        <fullName evidence="6">Alpha/beta hydrolase</fullName>
    </submittedName>
</protein>
<dbReference type="PANTHER" id="PTHR43248:SF29">
    <property type="entry name" value="TRIPEPTIDYL AMINOPEPTIDASE"/>
    <property type="match status" value="1"/>
</dbReference>
<feature type="domain" description="Peptidase S33 tripeptidyl aminopeptidase-like C-terminal" evidence="5">
    <location>
        <begin position="365"/>
        <end position="454"/>
    </location>
</feature>
<dbReference type="EMBL" id="VSRL01000256">
    <property type="protein sequence ID" value="NKE62502.1"/>
    <property type="molecule type" value="Genomic_DNA"/>
</dbReference>
<gene>
    <name evidence="6" type="ORF">FXN61_39520</name>
</gene>
<evidence type="ECO:0000313" key="6">
    <source>
        <dbReference type="EMBL" id="NKE62502.1"/>
    </source>
</evidence>
<evidence type="ECO:0000256" key="4">
    <source>
        <dbReference type="SAM" id="SignalP"/>
    </source>
</evidence>
<evidence type="ECO:0000256" key="2">
    <source>
        <dbReference type="ARBA" id="ARBA00022729"/>
    </source>
</evidence>
<dbReference type="SUPFAM" id="SSF53474">
    <property type="entry name" value="alpha/beta-Hydrolases"/>
    <property type="match status" value="1"/>
</dbReference>
<proteinExistence type="inferred from homology"/>
<dbReference type="GO" id="GO:0016787">
    <property type="term" value="F:hydrolase activity"/>
    <property type="evidence" value="ECO:0007669"/>
    <property type="project" value="UniProtKB-KW"/>
</dbReference>
<dbReference type="Pfam" id="PF08386">
    <property type="entry name" value="Abhydrolase_4"/>
    <property type="match status" value="1"/>
</dbReference>
<dbReference type="InterPro" id="IPR013595">
    <property type="entry name" value="Pept_S33_TAP-like_C"/>
</dbReference>
<keyword evidence="7" id="KW-1185">Reference proteome</keyword>
<dbReference type="PANTHER" id="PTHR43248">
    <property type="entry name" value="2-SUCCINYL-6-HYDROXY-2,4-CYCLOHEXADIENE-1-CARBOXYLATE SYNTHASE"/>
    <property type="match status" value="1"/>
</dbReference>
<feature type="chain" id="PRO_5045893012" evidence="4">
    <location>
        <begin position="23"/>
        <end position="462"/>
    </location>
</feature>
<evidence type="ECO:0000256" key="1">
    <source>
        <dbReference type="ARBA" id="ARBA00010088"/>
    </source>
</evidence>
<evidence type="ECO:0000259" key="5">
    <source>
        <dbReference type="Pfam" id="PF08386"/>
    </source>
</evidence>